<evidence type="ECO:0000313" key="3">
    <source>
        <dbReference type="EMBL" id="KAL3633803.1"/>
    </source>
</evidence>
<gene>
    <name evidence="3" type="ORF">CASFOL_022565</name>
</gene>
<organism evidence="3 4">
    <name type="scientific">Castilleja foliolosa</name>
    <dbReference type="NCBI Taxonomy" id="1961234"/>
    <lineage>
        <taxon>Eukaryota</taxon>
        <taxon>Viridiplantae</taxon>
        <taxon>Streptophyta</taxon>
        <taxon>Embryophyta</taxon>
        <taxon>Tracheophyta</taxon>
        <taxon>Spermatophyta</taxon>
        <taxon>Magnoliopsida</taxon>
        <taxon>eudicotyledons</taxon>
        <taxon>Gunneridae</taxon>
        <taxon>Pentapetalae</taxon>
        <taxon>asterids</taxon>
        <taxon>lamiids</taxon>
        <taxon>Lamiales</taxon>
        <taxon>Orobanchaceae</taxon>
        <taxon>Pedicularideae</taxon>
        <taxon>Castillejinae</taxon>
        <taxon>Castilleja</taxon>
    </lineage>
</organism>
<reference evidence="4" key="1">
    <citation type="journal article" date="2024" name="IScience">
        <title>Strigolactones Initiate the Formation of Haustorium-like Structures in Castilleja.</title>
        <authorList>
            <person name="Buerger M."/>
            <person name="Peterson D."/>
            <person name="Chory J."/>
        </authorList>
    </citation>
    <scope>NUCLEOTIDE SEQUENCE [LARGE SCALE GENOMIC DNA]</scope>
</reference>
<evidence type="ECO:0000259" key="2">
    <source>
        <dbReference type="Pfam" id="PF08646"/>
    </source>
</evidence>
<dbReference type="SUPFAM" id="SSF50249">
    <property type="entry name" value="Nucleic acid-binding proteins"/>
    <property type="match status" value="2"/>
</dbReference>
<feature type="region of interest" description="Disordered" evidence="1">
    <location>
        <begin position="396"/>
        <end position="440"/>
    </location>
</feature>
<dbReference type="Pfam" id="PF08646">
    <property type="entry name" value="Rep_fac-A_C"/>
    <property type="match status" value="1"/>
</dbReference>
<proteinExistence type="predicted"/>
<protein>
    <recommendedName>
        <fullName evidence="2">Replication factor A C-terminal domain-containing protein</fullName>
    </recommendedName>
</protein>
<feature type="compositionally biased region" description="Polar residues" evidence="1">
    <location>
        <begin position="404"/>
        <end position="423"/>
    </location>
</feature>
<dbReference type="AlphaFoldDB" id="A0ABD3CUW3"/>
<dbReference type="PANTHER" id="PTHR47165:SF4">
    <property type="entry name" value="OS03G0429900 PROTEIN"/>
    <property type="match status" value="1"/>
</dbReference>
<feature type="domain" description="Replication factor A C-terminal" evidence="2">
    <location>
        <begin position="261"/>
        <end position="348"/>
    </location>
</feature>
<name>A0ABD3CUW3_9LAMI</name>
<keyword evidence="4" id="KW-1185">Reference proteome</keyword>
<dbReference type="PANTHER" id="PTHR47165">
    <property type="entry name" value="OS03G0429900 PROTEIN"/>
    <property type="match status" value="1"/>
</dbReference>
<accession>A0ABD3CUW3</accession>
<sequence>MAYQKVCDIRERQESGTIKIRVLKRWITKGKKEELCYQFVDANGDGIEATADIKLTEHFDPIVHVQSCYKVSGYVCTGPRTYMATVDHPASLLIGLKAKFERTTNDSIPTFHFKFANYDNQRQDQESKSAYRLYRSCRKELIENYEQRNDIAKDSFAGRNKRQVEITLWPDMRHLIGNDVIPGDIVAITSASVSEHNGNLQLESTYLTTVVKNPNMPQVAEHVRRLRALPAMQPTVTSAQAITIIELKNSSKQTFQTHRNFTCEARITGIHENRGWYYVLCSQCPNKLHLVLKNNDVLYVCTDHDDVDPNFRYCVNATITDATGSTEAVFFDESMQKILNVSCKDMVTKYGQPLEPRYVPEILRSITDIPRVLHLTLKNDGQIVVNNVTDVAQSSDIQPRATATGASAFSPTTPNPKSNTSKRQPPDTPDAGTEKKLKHA</sequence>
<comment type="caution">
    <text evidence="3">The sequence shown here is derived from an EMBL/GenBank/DDBJ whole genome shotgun (WGS) entry which is preliminary data.</text>
</comment>
<dbReference type="InterPro" id="IPR012340">
    <property type="entry name" value="NA-bd_OB-fold"/>
</dbReference>
<dbReference type="Gene3D" id="2.40.50.140">
    <property type="entry name" value="Nucleic acid-binding proteins"/>
    <property type="match status" value="2"/>
</dbReference>
<dbReference type="InterPro" id="IPR013955">
    <property type="entry name" value="Rep_factor-A_C"/>
</dbReference>
<dbReference type="Proteomes" id="UP001632038">
    <property type="component" value="Unassembled WGS sequence"/>
</dbReference>
<evidence type="ECO:0000313" key="4">
    <source>
        <dbReference type="Proteomes" id="UP001632038"/>
    </source>
</evidence>
<evidence type="ECO:0000256" key="1">
    <source>
        <dbReference type="SAM" id="MobiDB-lite"/>
    </source>
</evidence>
<dbReference type="EMBL" id="JAVIJP010000029">
    <property type="protein sequence ID" value="KAL3633803.1"/>
    <property type="molecule type" value="Genomic_DNA"/>
</dbReference>